<evidence type="ECO:0000256" key="10">
    <source>
        <dbReference type="ARBA" id="ARBA00022801"/>
    </source>
</evidence>
<gene>
    <name evidence="19" type="ORF">TTEB3V08_LOCUS4417</name>
</gene>
<protein>
    <recommendedName>
        <fullName evidence="5">Selenocysteine-specific elongation factor</fullName>
    </recommendedName>
    <alternativeName>
        <fullName evidence="17">Elongation factor sec</fullName>
    </alternativeName>
    <alternativeName>
        <fullName evidence="16">Eukaryotic elongation factor, selenocysteine-tRNA-specific</fullName>
    </alternativeName>
</protein>
<organism evidence="19">
    <name type="scientific">Timema tahoe</name>
    <dbReference type="NCBI Taxonomy" id="61484"/>
    <lineage>
        <taxon>Eukaryota</taxon>
        <taxon>Metazoa</taxon>
        <taxon>Ecdysozoa</taxon>
        <taxon>Arthropoda</taxon>
        <taxon>Hexapoda</taxon>
        <taxon>Insecta</taxon>
        <taxon>Pterygota</taxon>
        <taxon>Neoptera</taxon>
        <taxon>Polyneoptera</taxon>
        <taxon>Phasmatodea</taxon>
        <taxon>Timematodea</taxon>
        <taxon>Timematoidea</taxon>
        <taxon>Timematidae</taxon>
        <taxon>Timema</taxon>
    </lineage>
</organism>
<evidence type="ECO:0000256" key="1">
    <source>
        <dbReference type="ARBA" id="ARBA00001936"/>
    </source>
</evidence>
<dbReference type="AlphaFoldDB" id="A0A7R9FMT1"/>
<dbReference type="GO" id="GO:0003746">
    <property type="term" value="F:translation elongation factor activity"/>
    <property type="evidence" value="ECO:0007669"/>
    <property type="project" value="TreeGrafter"/>
</dbReference>
<dbReference type="PRINTS" id="PR00315">
    <property type="entry name" value="ELONGATNFCT"/>
</dbReference>
<dbReference type="InterPro" id="IPR049393">
    <property type="entry name" value="eEFSec_III"/>
</dbReference>
<keyword evidence="11" id="KW-0648">Protein biosynthesis</keyword>
<dbReference type="GO" id="GO:0005634">
    <property type="term" value="C:nucleus"/>
    <property type="evidence" value="ECO:0007669"/>
    <property type="project" value="UniProtKB-SubCell"/>
</dbReference>
<sequence length="578" mass="64382">MLNIDTTPTEIIDYLNVSFHRLLLGHVDSGKTSLAKALSTTASTASFDKNPQSQERGITLDLGFSSLLVEMPNHLKDLDVRKNMQFTLVDCPGHASLIRTIIGGSQIIDMMILVIDVVKGMQTQTAECLVIGEITCQKMVVVLNKVDLLPEMKRAVLIEKMSKKMKLTLASSIFKDSPIVSIAASPGGLEDPTRGSSVGITELIEALRKFAFIPKRHVSSPFLLAVDHCFAIRGQGSVMTGTILQGAVNINDVIEIPQLQVTKKVKSMQMFRQPVVRAVQGDRVGICVTQFDPKTLERGMLCQPGHISKILSAIVSAKKIKYFKDSIKTKERFHISLGYETVMAKVTIFGVPRQTHDKKDSGRVEETDFNFDREYKYQDELISEVQADRSDETDVEAPQQQFALLEFDKPVLAVPKCLVIGSKLDKDIYTNTCRLAFHGTLLTGFDDKSYTTTILPRLKVYKEKCKTGIVERLTSENDVIVIKMFKKETNLQVFIGLKVFLTTGEEGIIDSSFGQSGKVKVHIPGGLKDSTVIYINNYSTRKKAKSNPLETAIKTEHVKVIMNMKKYVFDLHKKIAQT</sequence>
<comment type="cofactor">
    <cofactor evidence="2">
        <name>Mg(2+)</name>
        <dbReference type="ChEBI" id="CHEBI:18420"/>
    </cofactor>
</comment>
<evidence type="ECO:0000256" key="2">
    <source>
        <dbReference type="ARBA" id="ARBA00001946"/>
    </source>
</evidence>
<evidence type="ECO:0000256" key="12">
    <source>
        <dbReference type="ARBA" id="ARBA00023134"/>
    </source>
</evidence>
<dbReference type="SUPFAM" id="SSF50447">
    <property type="entry name" value="Translation proteins"/>
    <property type="match status" value="1"/>
</dbReference>
<reference evidence="19" key="1">
    <citation type="submission" date="2020-11" db="EMBL/GenBank/DDBJ databases">
        <authorList>
            <person name="Tran Van P."/>
        </authorList>
    </citation>
    <scope>NUCLEOTIDE SEQUENCE</scope>
</reference>
<evidence type="ECO:0000256" key="4">
    <source>
        <dbReference type="ARBA" id="ARBA00004496"/>
    </source>
</evidence>
<keyword evidence="7" id="KW-0963">Cytoplasm</keyword>
<dbReference type="CDD" id="cd04094">
    <property type="entry name" value="eSelB_III"/>
    <property type="match status" value="1"/>
</dbReference>
<dbReference type="GO" id="GO:0001514">
    <property type="term" value="P:selenocysteine incorporation"/>
    <property type="evidence" value="ECO:0007669"/>
    <property type="project" value="TreeGrafter"/>
</dbReference>
<dbReference type="GO" id="GO:0003924">
    <property type="term" value="F:GTPase activity"/>
    <property type="evidence" value="ECO:0007669"/>
    <property type="project" value="InterPro"/>
</dbReference>
<dbReference type="GO" id="GO:0005737">
    <property type="term" value="C:cytoplasm"/>
    <property type="evidence" value="ECO:0007669"/>
    <property type="project" value="UniProtKB-SubCell"/>
</dbReference>
<dbReference type="InterPro" id="IPR027417">
    <property type="entry name" value="P-loop_NTPase"/>
</dbReference>
<evidence type="ECO:0000256" key="14">
    <source>
        <dbReference type="ARBA" id="ARBA00049117"/>
    </source>
</evidence>
<keyword evidence="10" id="KW-0378">Hydrolase</keyword>
<dbReference type="PANTHER" id="PTHR43721:SF11">
    <property type="entry name" value="SELENOCYSTEINE-SPECIFIC ELONGATION FACTOR"/>
    <property type="match status" value="1"/>
</dbReference>
<evidence type="ECO:0000256" key="11">
    <source>
        <dbReference type="ARBA" id="ARBA00022917"/>
    </source>
</evidence>
<evidence type="ECO:0000256" key="15">
    <source>
        <dbReference type="ARBA" id="ARBA00054716"/>
    </source>
</evidence>
<accession>A0A7R9FMT1</accession>
<dbReference type="FunFam" id="3.40.50.300:FF:000900">
    <property type="entry name" value="Eukaryotic elongation factor, selenocysteine-tRNA-specific"/>
    <property type="match status" value="1"/>
</dbReference>
<dbReference type="Pfam" id="PF21131">
    <property type="entry name" value="eEFSec_4th"/>
    <property type="match status" value="1"/>
</dbReference>
<feature type="domain" description="Tr-type G" evidence="18">
    <location>
        <begin position="16"/>
        <end position="215"/>
    </location>
</feature>
<dbReference type="InterPro" id="IPR050055">
    <property type="entry name" value="EF-Tu_GTPase"/>
</dbReference>
<dbReference type="InterPro" id="IPR009000">
    <property type="entry name" value="Transl_B-barrel_sf"/>
</dbReference>
<name>A0A7R9FMT1_9NEOP</name>
<keyword evidence="6" id="KW-0488">Methylation</keyword>
<evidence type="ECO:0000256" key="7">
    <source>
        <dbReference type="ARBA" id="ARBA00022490"/>
    </source>
</evidence>
<evidence type="ECO:0000259" key="18">
    <source>
        <dbReference type="PROSITE" id="PS51722"/>
    </source>
</evidence>
<dbReference type="EMBL" id="OE001263">
    <property type="protein sequence ID" value="CAD7456387.1"/>
    <property type="molecule type" value="Genomic_DNA"/>
</dbReference>
<keyword evidence="9" id="KW-0547">Nucleotide-binding</keyword>
<evidence type="ECO:0000256" key="13">
    <source>
        <dbReference type="ARBA" id="ARBA00023242"/>
    </source>
</evidence>
<evidence type="ECO:0000256" key="5">
    <source>
        <dbReference type="ARBA" id="ARBA00015953"/>
    </source>
</evidence>
<dbReference type="CDD" id="cd01889">
    <property type="entry name" value="SelB_euk"/>
    <property type="match status" value="1"/>
</dbReference>
<comment type="catalytic activity">
    <reaction evidence="14">
        <text>GTP + H2O = GDP + phosphate + H(+)</text>
        <dbReference type="Rhea" id="RHEA:19669"/>
        <dbReference type="ChEBI" id="CHEBI:15377"/>
        <dbReference type="ChEBI" id="CHEBI:15378"/>
        <dbReference type="ChEBI" id="CHEBI:37565"/>
        <dbReference type="ChEBI" id="CHEBI:43474"/>
        <dbReference type="ChEBI" id="CHEBI:58189"/>
    </reaction>
    <physiologicalReaction direction="left-to-right" evidence="14">
        <dbReference type="Rhea" id="RHEA:19670"/>
    </physiologicalReaction>
</comment>
<comment type="function">
    <text evidence="15">Translation factor required for the incorporation of the rare amino acid selenocysteine encoded by UGA codons. Replaces the eRF1-eRF3-GTP ternary complex for the insertion of selenocysteine directed by the UGA codon. Insertion of selenocysteine at UGA codons is mediated by SECISBP2 and EEFSEC: SECISBP2 (1) specifically binds the SECIS sequence once the 80S ribosome encounters an in-frame UGA codon and (2) contacts the RPS27A/eS31 of the 40S ribosome before ribosome stalling. (3) GTP-bound EEFSEC then delivers selenocysteinyl-tRNA(Sec) to the 80S ribosome and adopts a preaccommodated state conformation. (4) After GTP hydrolysis, EEFSEC dissociates from the assembly, selenocysteinyl-tRNA(Sec) accommodates, and peptide bond synthesis and selenoprotein elongation occur.</text>
</comment>
<dbReference type="Pfam" id="PF00009">
    <property type="entry name" value="GTP_EFTU"/>
    <property type="match status" value="1"/>
</dbReference>
<evidence type="ECO:0000256" key="17">
    <source>
        <dbReference type="ARBA" id="ARBA00082387"/>
    </source>
</evidence>
<keyword evidence="8" id="KW-0597">Phosphoprotein</keyword>
<dbReference type="InterPro" id="IPR004161">
    <property type="entry name" value="EFTu-like_2"/>
</dbReference>
<dbReference type="Pfam" id="PF03144">
    <property type="entry name" value="GTP_EFTU_D2"/>
    <property type="match status" value="1"/>
</dbReference>
<dbReference type="InterPro" id="IPR049394">
    <property type="entry name" value="eEFSec_C"/>
</dbReference>
<dbReference type="Gene3D" id="3.40.50.300">
    <property type="entry name" value="P-loop containing nucleotide triphosphate hydrolases"/>
    <property type="match status" value="1"/>
</dbReference>
<dbReference type="SUPFAM" id="SSF52540">
    <property type="entry name" value="P-loop containing nucleoside triphosphate hydrolases"/>
    <property type="match status" value="1"/>
</dbReference>
<dbReference type="GO" id="GO:0005525">
    <property type="term" value="F:GTP binding"/>
    <property type="evidence" value="ECO:0007669"/>
    <property type="project" value="UniProtKB-KW"/>
</dbReference>
<keyword evidence="12" id="KW-0342">GTP-binding</keyword>
<evidence type="ECO:0000256" key="16">
    <source>
        <dbReference type="ARBA" id="ARBA00076506"/>
    </source>
</evidence>
<proteinExistence type="predicted"/>
<dbReference type="FunFam" id="2.40.30.10:FF:000052">
    <property type="entry name" value="Selenocysteine-specific elongation factor EF-Sec"/>
    <property type="match status" value="1"/>
</dbReference>
<evidence type="ECO:0000313" key="19">
    <source>
        <dbReference type="EMBL" id="CAD7456387.1"/>
    </source>
</evidence>
<evidence type="ECO:0000256" key="9">
    <source>
        <dbReference type="ARBA" id="ARBA00022741"/>
    </source>
</evidence>
<keyword evidence="13" id="KW-0539">Nucleus</keyword>
<comment type="cofactor">
    <cofactor evidence="1">
        <name>Mn(2+)</name>
        <dbReference type="ChEBI" id="CHEBI:29035"/>
    </cofactor>
</comment>
<dbReference type="PROSITE" id="PS51722">
    <property type="entry name" value="G_TR_2"/>
    <property type="match status" value="1"/>
</dbReference>
<comment type="subcellular location">
    <subcellularLocation>
        <location evidence="4">Cytoplasm</location>
    </subcellularLocation>
    <subcellularLocation>
        <location evidence="3">Nucleus</location>
    </subcellularLocation>
</comment>
<evidence type="ECO:0000256" key="3">
    <source>
        <dbReference type="ARBA" id="ARBA00004123"/>
    </source>
</evidence>
<dbReference type="Pfam" id="PF21208">
    <property type="entry name" value="euk_SelB_III"/>
    <property type="match status" value="1"/>
</dbReference>
<evidence type="ECO:0000256" key="6">
    <source>
        <dbReference type="ARBA" id="ARBA00022481"/>
    </source>
</evidence>
<dbReference type="PANTHER" id="PTHR43721">
    <property type="entry name" value="ELONGATION FACTOR TU-RELATED"/>
    <property type="match status" value="1"/>
</dbReference>
<dbReference type="CDD" id="cd03696">
    <property type="entry name" value="SelB_II"/>
    <property type="match status" value="1"/>
</dbReference>
<evidence type="ECO:0000256" key="8">
    <source>
        <dbReference type="ARBA" id="ARBA00022553"/>
    </source>
</evidence>
<dbReference type="Gene3D" id="2.40.30.10">
    <property type="entry name" value="Translation factors"/>
    <property type="match status" value="2"/>
</dbReference>
<dbReference type="InterPro" id="IPR000795">
    <property type="entry name" value="T_Tr_GTP-bd_dom"/>
</dbReference>